<dbReference type="PROSITE" id="PS50911">
    <property type="entry name" value="CHAP"/>
    <property type="match status" value="1"/>
</dbReference>
<dbReference type="InterPro" id="IPR007921">
    <property type="entry name" value="CHAP_dom"/>
</dbReference>
<gene>
    <name evidence="3" type="ORF">CRD60_07185</name>
</gene>
<dbReference type="SUPFAM" id="SSF54001">
    <property type="entry name" value="Cysteine proteinases"/>
    <property type="match status" value="1"/>
</dbReference>
<accession>A0A366K6M6</accession>
<comment type="caution">
    <text evidence="3">The sequence shown here is derived from an EMBL/GenBank/DDBJ whole genome shotgun (WGS) entry which is preliminary data.</text>
</comment>
<evidence type="ECO:0000256" key="1">
    <source>
        <dbReference type="SAM" id="MobiDB-lite"/>
    </source>
</evidence>
<evidence type="ECO:0000259" key="2">
    <source>
        <dbReference type="PROSITE" id="PS50911"/>
    </source>
</evidence>
<dbReference type="InterPro" id="IPR038765">
    <property type="entry name" value="Papain-like_cys_pep_sf"/>
</dbReference>
<reference evidence="3 4" key="1">
    <citation type="submission" date="2017-10" db="EMBL/GenBank/DDBJ databases">
        <title>Bifidobacterium xylocopum sp. nov. and Bifidobacterium aemilianum sp. nov., from the carpenter bee (Xylocopa violacea) digestive tract.</title>
        <authorList>
            <person name="Alberoni D."/>
            <person name="Baffoni L."/>
            <person name="Di Gioia D."/>
            <person name="Gaggia F."/>
            <person name="Biavati B."/>
        </authorList>
    </citation>
    <scope>NUCLEOTIDE SEQUENCE [LARGE SCALE GENOMIC DNA]</scope>
    <source>
        <strain evidence="3 4">XV10</strain>
    </source>
</reference>
<dbReference type="EMBL" id="PDCG01000007">
    <property type="protein sequence ID" value="RBP97396.1"/>
    <property type="molecule type" value="Genomic_DNA"/>
</dbReference>
<dbReference type="Gene3D" id="3.90.1720.10">
    <property type="entry name" value="endopeptidase domain like (from Nostoc punctiforme)"/>
    <property type="match status" value="1"/>
</dbReference>
<protein>
    <submittedName>
        <fullName evidence="3">CHAP domain-containing protein</fullName>
    </submittedName>
</protein>
<feature type="compositionally biased region" description="Low complexity" evidence="1">
    <location>
        <begin position="118"/>
        <end position="133"/>
    </location>
</feature>
<feature type="region of interest" description="Disordered" evidence="1">
    <location>
        <begin position="1"/>
        <end position="36"/>
    </location>
</feature>
<feature type="domain" description="Peptidase C51" evidence="2">
    <location>
        <begin position="169"/>
        <end position="299"/>
    </location>
</feature>
<name>A0A366K6M6_9BIFI</name>
<dbReference type="Proteomes" id="UP000252530">
    <property type="component" value="Unassembled WGS sequence"/>
</dbReference>
<dbReference type="Pfam" id="PF05257">
    <property type="entry name" value="CHAP"/>
    <property type="match status" value="1"/>
</dbReference>
<organism evidence="3 4">
    <name type="scientific">Bifidobacterium aemilianum</name>
    <dbReference type="NCBI Taxonomy" id="2493120"/>
    <lineage>
        <taxon>Bacteria</taxon>
        <taxon>Bacillati</taxon>
        <taxon>Actinomycetota</taxon>
        <taxon>Actinomycetes</taxon>
        <taxon>Bifidobacteriales</taxon>
        <taxon>Bifidobacteriaceae</taxon>
        <taxon>Bifidobacterium</taxon>
    </lineage>
</organism>
<evidence type="ECO:0000313" key="4">
    <source>
        <dbReference type="Proteomes" id="UP000252530"/>
    </source>
</evidence>
<dbReference type="AlphaFoldDB" id="A0A366K6M6"/>
<feature type="region of interest" description="Disordered" evidence="1">
    <location>
        <begin position="114"/>
        <end position="135"/>
    </location>
</feature>
<dbReference type="RefSeq" id="WP_113860606.1">
    <property type="nucleotide sequence ID" value="NZ_PDCG01000007.1"/>
</dbReference>
<keyword evidence="4" id="KW-1185">Reference proteome</keyword>
<dbReference type="OrthoDB" id="3240061at2"/>
<evidence type="ECO:0000313" key="3">
    <source>
        <dbReference type="EMBL" id="RBP97396.1"/>
    </source>
</evidence>
<proteinExistence type="predicted"/>
<sequence>MKHAAPLVTATSGERPDSPSCGTSEGKAEGPLAQMGRNGATVDVDEYLAISLDQASLTSRRSIRLARQAKRRRSHILVSASLAALVGAAATSMSLNPALHGGKTASADAVTTSTLKPVGGSSVSRSQERSSLSDGGWTLGDTNTFVDVDKMSLSKANNPNVAKLMDSDRDLLPQSFNPNHPTGDSGNAYEFSECTWWAYMRRQQLGLPVGSHMGNGNMWANSARALGFWVDNTPRHVGDVIAFASGQAGSDAVYGHVAIVEKINEDGSIVTSESGASLAGKTFSRTFSAKDAAAFQYIHY</sequence>